<dbReference type="EMBL" id="SWJQ01000422">
    <property type="protein sequence ID" value="TRZ14631.1"/>
    <property type="molecule type" value="Genomic_DNA"/>
</dbReference>
<comment type="caution">
    <text evidence="2">The sequence shown here is derived from an EMBL/GenBank/DDBJ whole genome shotgun (WGS) entry which is preliminary data.</text>
</comment>
<accession>A0A8K1G9S8</accession>
<feature type="compositionally biased region" description="Polar residues" evidence="1">
    <location>
        <begin position="102"/>
        <end position="113"/>
    </location>
</feature>
<name>A0A8K1G9S8_9PASS</name>
<evidence type="ECO:0000313" key="2">
    <source>
        <dbReference type="EMBL" id="TRZ14631.1"/>
    </source>
</evidence>
<proteinExistence type="predicted"/>
<feature type="region of interest" description="Disordered" evidence="1">
    <location>
        <begin position="85"/>
        <end position="113"/>
    </location>
</feature>
<protein>
    <recommendedName>
        <fullName evidence="4">Rna-directed dna polymerase from mobile element jockey-like</fullName>
    </recommendedName>
</protein>
<organism evidence="2 3">
    <name type="scientific">Zosterops borbonicus</name>
    <dbReference type="NCBI Taxonomy" id="364589"/>
    <lineage>
        <taxon>Eukaryota</taxon>
        <taxon>Metazoa</taxon>
        <taxon>Chordata</taxon>
        <taxon>Craniata</taxon>
        <taxon>Vertebrata</taxon>
        <taxon>Euteleostomi</taxon>
        <taxon>Archelosauria</taxon>
        <taxon>Archosauria</taxon>
        <taxon>Dinosauria</taxon>
        <taxon>Saurischia</taxon>
        <taxon>Theropoda</taxon>
        <taxon>Coelurosauria</taxon>
        <taxon>Aves</taxon>
        <taxon>Neognathae</taxon>
        <taxon>Neoaves</taxon>
        <taxon>Telluraves</taxon>
        <taxon>Australaves</taxon>
        <taxon>Passeriformes</taxon>
        <taxon>Sylvioidea</taxon>
        <taxon>Zosteropidae</taxon>
        <taxon>Zosterops</taxon>
    </lineage>
</organism>
<dbReference type="AlphaFoldDB" id="A0A8K1G9S8"/>
<gene>
    <name evidence="2" type="ORF">HGM15179_012472</name>
</gene>
<dbReference type="OrthoDB" id="9170669at2759"/>
<sequence>MFSSIDNDIDKAIEHILRKSTDDTKLSGTADTPEGWDAIQRDLDKLKKWAHGNPMRFNKIRCQVLHLGWSKAWYQHSVGMNRSEQPCPEGLGGAGGKDDLSLINSTSKIPFIS</sequence>
<reference evidence="2" key="1">
    <citation type="submission" date="2019-04" db="EMBL/GenBank/DDBJ databases">
        <title>Genome assembly of Zosterops borbonicus 15179.</title>
        <authorList>
            <person name="Leroy T."/>
            <person name="Anselmetti Y."/>
            <person name="Tilak M.-K."/>
            <person name="Nabholz B."/>
        </authorList>
    </citation>
    <scope>NUCLEOTIDE SEQUENCE</scope>
    <source>
        <strain evidence="2">HGM_15179</strain>
        <tissue evidence="2">Muscle</tissue>
    </source>
</reference>
<evidence type="ECO:0000256" key="1">
    <source>
        <dbReference type="SAM" id="MobiDB-lite"/>
    </source>
</evidence>
<keyword evidence="3" id="KW-1185">Reference proteome</keyword>
<evidence type="ECO:0000313" key="3">
    <source>
        <dbReference type="Proteomes" id="UP000796761"/>
    </source>
</evidence>
<evidence type="ECO:0008006" key="4">
    <source>
        <dbReference type="Google" id="ProtNLM"/>
    </source>
</evidence>
<dbReference type="Proteomes" id="UP000796761">
    <property type="component" value="Unassembled WGS sequence"/>
</dbReference>